<dbReference type="SUPFAM" id="SSF159283">
    <property type="entry name" value="Guanosine diphospho-D-mannose pyrophosphorylase/mannose-6-phosphate isomerase linker domain"/>
    <property type="match status" value="1"/>
</dbReference>
<evidence type="ECO:0000256" key="5">
    <source>
        <dbReference type="ARBA" id="ARBA00022741"/>
    </source>
</evidence>
<organism evidence="10 11">
    <name type="scientific">Roseimaritima ulvae</name>
    <dbReference type="NCBI Taxonomy" id="980254"/>
    <lineage>
        <taxon>Bacteria</taxon>
        <taxon>Pseudomonadati</taxon>
        <taxon>Planctomycetota</taxon>
        <taxon>Planctomycetia</taxon>
        <taxon>Pirellulales</taxon>
        <taxon>Pirellulaceae</taxon>
        <taxon>Roseimaritima</taxon>
    </lineage>
</organism>
<dbReference type="GO" id="GO:0004475">
    <property type="term" value="F:mannose-1-phosphate guanylyltransferase (GTP) activity"/>
    <property type="evidence" value="ECO:0007669"/>
    <property type="project" value="UniProtKB-EC"/>
</dbReference>
<evidence type="ECO:0000256" key="6">
    <source>
        <dbReference type="ARBA" id="ARBA00023134"/>
    </source>
</evidence>
<reference evidence="10 11" key="1">
    <citation type="submission" date="2019-08" db="EMBL/GenBank/DDBJ databases">
        <title>Deep-cultivation of Planctomycetes and their phenomic and genomic characterization uncovers novel biology.</title>
        <authorList>
            <person name="Wiegand S."/>
            <person name="Jogler M."/>
            <person name="Boedeker C."/>
            <person name="Pinto D."/>
            <person name="Vollmers J."/>
            <person name="Rivas-Marin E."/>
            <person name="Kohn T."/>
            <person name="Peeters S.H."/>
            <person name="Heuer A."/>
            <person name="Rast P."/>
            <person name="Oberbeckmann S."/>
            <person name="Bunk B."/>
            <person name="Jeske O."/>
            <person name="Meyerdierks A."/>
            <person name="Storesund J.E."/>
            <person name="Kallscheuer N."/>
            <person name="Luecker S."/>
            <person name="Lage O.M."/>
            <person name="Pohl T."/>
            <person name="Merkel B.J."/>
            <person name="Hornburger P."/>
            <person name="Mueller R.-W."/>
            <person name="Bruemmer F."/>
            <person name="Labrenz M."/>
            <person name="Spormann A.M."/>
            <person name="Op den Camp H."/>
            <person name="Overmann J."/>
            <person name="Amann R."/>
            <person name="Jetten M.S.M."/>
            <person name="Mascher T."/>
            <person name="Medema M.H."/>
            <person name="Devos D.P."/>
            <person name="Kaster A.-K."/>
            <person name="Ovreas L."/>
            <person name="Rohde M."/>
            <person name="Galperin M.Y."/>
            <person name="Jogler C."/>
        </authorList>
    </citation>
    <scope>NUCLEOTIDE SEQUENCE [LARGE SCALE GENOMIC DNA]</scope>
    <source>
        <strain evidence="10 11">UC8</strain>
    </source>
</reference>
<sequence>MLHAIIMAGGSGTRFWPASRRETPKQLLRLSGDRTMIQSTADRLGDLVPDARKLVVTNESLVEAVRQQLPELPAAAVIGEPCKRDTAPCVGLAAVLIAAEDPEATMLVMPADHVIRADSDFQDAVRHGVQLLEADPGRIVTFGIAPSYPAESFGYIERGQAVDSKTASDGENGSGGENGIESGSTAAYQVTRFREKPDAATAAEYLRSGRFYWNSGIFLWRAVTIIEALAEHEPAMLKRLQTIGQAAGSEEFEQVLQREFTAIEGKSIDYAVMEHHDNTVVLEAPFQWDDVGSWQAMARLNPADEQGNTVLGQHLGLDTSDSIVYGGQDHLIVTIDIDDLMVVHTPQATLVAPKSSEQRVREVVKKLEKGDFERYL</sequence>
<dbReference type="Gene3D" id="3.90.550.10">
    <property type="entry name" value="Spore Coat Polysaccharide Biosynthesis Protein SpsA, Chain A"/>
    <property type="match status" value="1"/>
</dbReference>
<dbReference type="Proteomes" id="UP000325286">
    <property type="component" value="Chromosome"/>
</dbReference>
<evidence type="ECO:0000256" key="2">
    <source>
        <dbReference type="ARBA" id="ARBA00012387"/>
    </source>
</evidence>
<dbReference type="OrthoDB" id="9806359at2"/>
<keyword evidence="6" id="KW-0342">GTP-binding</keyword>
<comment type="similarity">
    <text evidence="1">Belongs to the mannose-6-phosphate isomerase type 2 family.</text>
</comment>
<dbReference type="EMBL" id="CP042914">
    <property type="protein sequence ID" value="QEG41056.1"/>
    <property type="molecule type" value="Genomic_DNA"/>
</dbReference>
<dbReference type="InterPro" id="IPR054566">
    <property type="entry name" value="ManC/GMP-like_b-helix"/>
</dbReference>
<gene>
    <name evidence="10" type="primary">manC</name>
    <name evidence="10" type="ORF">UC8_30740</name>
</gene>
<keyword evidence="5" id="KW-0547">Nucleotide-binding</keyword>
<dbReference type="InterPro" id="IPR049577">
    <property type="entry name" value="GMPP_N"/>
</dbReference>
<dbReference type="GO" id="GO:0009298">
    <property type="term" value="P:GDP-mannose biosynthetic process"/>
    <property type="evidence" value="ECO:0007669"/>
    <property type="project" value="TreeGrafter"/>
</dbReference>
<evidence type="ECO:0000256" key="7">
    <source>
        <dbReference type="ARBA" id="ARBA00047343"/>
    </source>
</evidence>
<feature type="domain" description="MannoseP isomerase/GMP-like beta-helix" evidence="9">
    <location>
        <begin position="312"/>
        <end position="367"/>
    </location>
</feature>
<dbReference type="PANTHER" id="PTHR46390:SF1">
    <property type="entry name" value="MANNOSE-1-PHOSPHATE GUANYLYLTRANSFERASE"/>
    <property type="match status" value="1"/>
</dbReference>
<comment type="catalytic activity">
    <reaction evidence="7">
        <text>alpha-D-mannose 1-phosphate + GTP + H(+) = GDP-alpha-D-mannose + diphosphate</text>
        <dbReference type="Rhea" id="RHEA:15229"/>
        <dbReference type="ChEBI" id="CHEBI:15378"/>
        <dbReference type="ChEBI" id="CHEBI:33019"/>
        <dbReference type="ChEBI" id="CHEBI:37565"/>
        <dbReference type="ChEBI" id="CHEBI:57527"/>
        <dbReference type="ChEBI" id="CHEBI:58409"/>
        <dbReference type="EC" id="2.7.7.13"/>
    </reaction>
</comment>
<evidence type="ECO:0000313" key="11">
    <source>
        <dbReference type="Proteomes" id="UP000325286"/>
    </source>
</evidence>
<accession>A0A5B9QVE0</accession>
<dbReference type="PANTHER" id="PTHR46390">
    <property type="entry name" value="MANNOSE-1-PHOSPHATE GUANYLYLTRANSFERASE"/>
    <property type="match status" value="1"/>
</dbReference>
<protein>
    <recommendedName>
        <fullName evidence="2">mannose-1-phosphate guanylyltransferase</fullName>
        <ecNumber evidence="2">2.7.7.13</ecNumber>
    </recommendedName>
</protein>
<evidence type="ECO:0000259" key="9">
    <source>
        <dbReference type="Pfam" id="PF22640"/>
    </source>
</evidence>
<dbReference type="KEGG" id="rul:UC8_30740"/>
<evidence type="ECO:0000313" key="10">
    <source>
        <dbReference type="EMBL" id="QEG41056.1"/>
    </source>
</evidence>
<evidence type="ECO:0000256" key="4">
    <source>
        <dbReference type="ARBA" id="ARBA00022695"/>
    </source>
</evidence>
<evidence type="ECO:0000256" key="1">
    <source>
        <dbReference type="ARBA" id="ARBA00006115"/>
    </source>
</evidence>
<dbReference type="InterPro" id="IPR051161">
    <property type="entry name" value="Mannose-6P_isomerase_type2"/>
</dbReference>
<dbReference type="GO" id="GO:0005525">
    <property type="term" value="F:GTP binding"/>
    <property type="evidence" value="ECO:0007669"/>
    <property type="project" value="UniProtKB-KW"/>
</dbReference>
<dbReference type="Pfam" id="PF22640">
    <property type="entry name" value="ManC_GMP_beta-helix"/>
    <property type="match status" value="1"/>
</dbReference>
<feature type="domain" description="Nucleotidyl transferase" evidence="8">
    <location>
        <begin position="4"/>
        <end position="306"/>
    </location>
</feature>
<evidence type="ECO:0000256" key="3">
    <source>
        <dbReference type="ARBA" id="ARBA00022679"/>
    </source>
</evidence>
<dbReference type="InterPro" id="IPR029044">
    <property type="entry name" value="Nucleotide-diphossugar_trans"/>
</dbReference>
<dbReference type="EC" id="2.7.7.13" evidence="2"/>
<dbReference type="FunFam" id="3.90.550.10:FF:000046">
    <property type="entry name" value="Mannose-1-phosphate guanylyltransferase (GDP)"/>
    <property type="match status" value="1"/>
</dbReference>
<keyword evidence="4 10" id="KW-0548">Nucleotidyltransferase</keyword>
<dbReference type="SUPFAM" id="SSF53448">
    <property type="entry name" value="Nucleotide-diphospho-sugar transferases"/>
    <property type="match status" value="1"/>
</dbReference>
<dbReference type="AlphaFoldDB" id="A0A5B9QVE0"/>
<dbReference type="RefSeq" id="WP_068133861.1">
    <property type="nucleotide sequence ID" value="NZ_CP042914.1"/>
</dbReference>
<keyword evidence="11" id="KW-1185">Reference proteome</keyword>
<dbReference type="InterPro" id="IPR005835">
    <property type="entry name" value="NTP_transferase_dom"/>
</dbReference>
<evidence type="ECO:0000259" key="8">
    <source>
        <dbReference type="Pfam" id="PF00483"/>
    </source>
</evidence>
<dbReference type="Pfam" id="PF00483">
    <property type="entry name" value="NTP_transferase"/>
    <property type="match status" value="1"/>
</dbReference>
<name>A0A5B9QVE0_9BACT</name>
<proteinExistence type="inferred from homology"/>
<keyword evidence="3 10" id="KW-0808">Transferase</keyword>
<dbReference type="CDD" id="cd02509">
    <property type="entry name" value="GDP-M1P_Guanylyltransferase"/>
    <property type="match status" value="1"/>
</dbReference>